<dbReference type="InterPro" id="IPR005256">
    <property type="entry name" value="Anth_synth_I_PabB"/>
</dbReference>
<dbReference type="Pfam" id="PF04715">
    <property type="entry name" value="Anth_synt_I_N"/>
    <property type="match status" value="1"/>
</dbReference>
<keyword evidence="10 15" id="KW-0460">Magnesium</keyword>
<dbReference type="PANTHER" id="PTHR11236:SF48">
    <property type="entry name" value="ISOCHORISMATE SYNTHASE MENF"/>
    <property type="match status" value="1"/>
</dbReference>
<name>A0A6N7XEQ4_9FIRM</name>
<comment type="pathway">
    <text evidence="2 15">Amino-acid biosynthesis; L-tryptophan biosynthesis; L-tryptophan from chorismate: step 1/5.</text>
</comment>
<gene>
    <name evidence="15 18" type="primary">trpE</name>
    <name evidence="18" type="ORF">FYJ83_03650</name>
</gene>
<evidence type="ECO:0000256" key="12">
    <source>
        <dbReference type="ARBA" id="ARBA00023239"/>
    </source>
</evidence>
<dbReference type="Proteomes" id="UP000469523">
    <property type="component" value="Unassembled WGS sequence"/>
</dbReference>
<keyword evidence="7 15" id="KW-0028">Amino-acid biosynthesis</keyword>
<keyword evidence="19" id="KW-1185">Reference proteome</keyword>
<comment type="subunit">
    <text evidence="4 15">Heterotetramer consisting of two non-identical subunits: a beta subunit (TrpG) and a large alpha subunit (TrpE).</text>
</comment>
<feature type="domain" description="Chorismate-utilising enzyme C-terminal" evidence="16">
    <location>
        <begin position="220"/>
        <end position="473"/>
    </location>
</feature>
<accession>A0A6N7XEQ4</accession>
<comment type="similarity">
    <text evidence="3 15">Belongs to the anthranilate synthase component I family.</text>
</comment>
<dbReference type="InterPro" id="IPR015890">
    <property type="entry name" value="Chorismate_C"/>
</dbReference>
<dbReference type="SUPFAM" id="SSF56322">
    <property type="entry name" value="ADC synthase"/>
    <property type="match status" value="1"/>
</dbReference>
<comment type="cofactor">
    <cofactor evidence="1 15">
        <name>Mg(2+)</name>
        <dbReference type="ChEBI" id="CHEBI:18420"/>
    </cofactor>
</comment>
<dbReference type="InterPro" id="IPR005801">
    <property type="entry name" value="ADC_synthase"/>
</dbReference>
<dbReference type="PANTHER" id="PTHR11236">
    <property type="entry name" value="AMINOBENZOATE/ANTHRANILATE SYNTHASE"/>
    <property type="match status" value="1"/>
</dbReference>
<dbReference type="NCBIfam" id="TIGR00564">
    <property type="entry name" value="trpE_most"/>
    <property type="match status" value="1"/>
</dbReference>
<dbReference type="GO" id="GO:0046872">
    <property type="term" value="F:metal ion binding"/>
    <property type="evidence" value="ECO:0007669"/>
    <property type="project" value="UniProtKB-KW"/>
</dbReference>
<dbReference type="RefSeq" id="WP_154438988.1">
    <property type="nucleotide sequence ID" value="NZ_JAHLPJ010000001.1"/>
</dbReference>
<organism evidence="18 19">
    <name type="scientific">Tissierella pigra</name>
    <dbReference type="NCBI Taxonomy" id="2607614"/>
    <lineage>
        <taxon>Bacteria</taxon>
        <taxon>Bacillati</taxon>
        <taxon>Bacillota</taxon>
        <taxon>Tissierellia</taxon>
        <taxon>Tissierellales</taxon>
        <taxon>Tissierellaceae</taxon>
        <taxon>Tissierella</taxon>
    </lineage>
</organism>
<evidence type="ECO:0000256" key="15">
    <source>
        <dbReference type="RuleBase" id="RU364045"/>
    </source>
</evidence>
<evidence type="ECO:0000313" key="19">
    <source>
        <dbReference type="Proteomes" id="UP000469523"/>
    </source>
</evidence>
<dbReference type="UniPathway" id="UPA00035">
    <property type="reaction ID" value="UER00040"/>
</dbReference>
<dbReference type="GO" id="GO:0004049">
    <property type="term" value="F:anthranilate synthase activity"/>
    <property type="evidence" value="ECO:0007669"/>
    <property type="project" value="UniProtKB-EC"/>
</dbReference>
<evidence type="ECO:0000256" key="9">
    <source>
        <dbReference type="ARBA" id="ARBA00022822"/>
    </source>
</evidence>
<evidence type="ECO:0000256" key="13">
    <source>
        <dbReference type="ARBA" id="ARBA00025634"/>
    </source>
</evidence>
<dbReference type="Pfam" id="PF00425">
    <property type="entry name" value="Chorismate_bind"/>
    <property type="match status" value="1"/>
</dbReference>
<comment type="catalytic activity">
    <reaction evidence="14 15">
        <text>chorismate + L-glutamine = anthranilate + pyruvate + L-glutamate + H(+)</text>
        <dbReference type="Rhea" id="RHEA:21732"/>
        <dbReference type="ChEBI" id="CHEBI:15361"/>
        <dbReference type="ChEBI" id="CHEBI:15378"/>
        <dbReference type="ChEBI" id="CHEBI:16567"/>
        <dbReference type="ChEBI" id="CHEBI:29748"/>
        <dbReference type="ChEBI" id="CHEBI:29985"/>
        <dbReference type="ChEBI" id="CHEBI:58359"/>
        <dbReference type="EC" id="4.1.3.27"/>
    </reaction>
</comment>
<keyword evidence="11 15" id="KW-0057">Aromatic amino acid biosynthesis</keyword>
<evidence type="ECO:0000256" key="4">
    <source>
        <dbReference type="ARBA" id="ARBA00011575"/>
    </source>
</evidence>
<dbReference type="EC" id="4.1.3.27" evidence="5 15"/>
<protein>
    <recommendedName>
        <fullName evidence="6 15">Anthranilate synthase component 1</fullName>
        <ecNumber evidence="5 15">4.1.3.27</ecNumber>
    </recommendedName>
</protein>
<keyword evidence="9 15" id="KW-0822">Tryptophan biosynthesis</keyword>
<evidence type="ECO:0000256" key="3">
    <source>
        <dbReference type="ARBA" id="ARBA00009562"/>
    </source>
</evidence>
<dbReference type="EMBL" id="VUNQ01000005">
    <property type="protein sequence ID" value="MSU00561.1"/>
    <property type="molecule type" value="Genomic_DNA"/>
</dbReference>
<dbReference type="Gene3D" id="3.60.120.10">
    <property type="entry name" value="Anthranilate synthase"/>
    <property type="match status" value="1"/>
</dbReference>
<evidence type="ECO:0000256" key="11">
    <source>
        <dbReference type="ARBA" id="ARBA00023141"/>
    </source>
</evidence>
<keyword evidence="8 15" id="KW-0479">Metal-binding</keyword>
<comment type="caution">
    <text evidence="18">The sequence shown here is derived from an EMBL/GenBank/DDBJ whole genome shotgun (WGS) entry which is preliminary data.</text>
</comment>
<dbReference type="PRINTS" id="PR00095">
    <property type="entry name" value="ANTSNTHASEI"/>
</dbReference>
<sequence length="485" mass="55483">MYPDYEEFKRLSKERKIVSISSEIDGDMETPISLFSKLCKRKKTFLLESVEGGIKWGRYSYMGRNPFMEIMAYGNEVTIIKGNETIKKEGDALSIVQEIIDKYKIAPIESPEDFIGGAVGFIGYDLIKDINGVASTNKESIKTPDLHLLLHKNIIIYDHIRQKIKIIVILEIGESLKKIYEEGVLEIEKIKEEILEIKTYTAKETQRHLEEVYYISNETKESFIEKVLEAKEYIKNGELLQVVLSQRFDFHTKIDPFEAYRKLRVLNPSPYMYYINFGFYHIVGSSPETLVKINRDKVETCPIAGTRPRGKDLDEDEFYAKDLLEDQKEQKEHLMLVDLSKEDMNKISEDGTVEVSRFMEIQKYSHVMHIVSHLTGKIKKNLSNYDVIKVCAPAGTVSGAPKLRALEIIEKLENRKRGIYAGAIGYLGFDGNMDACIAIRTIVFMDNIAYIQTGAGIVSDSNPESEYEETLKKAKALVECIRKGE</sequence>
<evidence type="ECO:0000256" key="6">
    <source>
        <dbReference type="ARBA" id="ARBA00020653"/>
    </source>
</evidence>
<evidence type="ECO:0000256" key="14">
    <source>
        <dbReference type="ARBA" id="ARBA00047683"/>
    </source>
</evidence>
<dbReference type="GO" id="GO:0000162">
    <property type="term" value="P:L-tryptophan biosynthetic process"/>
    <property type="evidence" value="ECO:0007669"/>
    <property type="project" value="UniProtKB-UniPathway"/>
</dbReference>
<evidence type="ECO:0000256" key="5">
    <source>
        <dbReference type="ARBA" id="ARBA00012266"/>
    </source>
</evidence>
<evidence type="ECO:0000256" key="8">
    <source>
        <dbReference type="ARBA" id="ARBA00022723"/>
    </source>
</evidence>
<proteinExistence type="inferred from homology"/>
<keyword evidence="12 15" id="KW-0456">Lyase</keyword>
<feature type="domain" description="Anthranilate synthase component I N-terminal" evidence="17">
    <location>
        <begin position="27"/>
        <end position="165"/>
    </location>
</feature>
<evidence type="ECO:0000256" key="1">
    <source>
        <dbReference type="ARBA" id="ARBA00001946"/>
    </source>
</evidence>
<evidence type="ECO:0000313" key="18">
    <source>
        <dbReference type="EMBL" id="MSU00561.1"/>
    </source>
</evidence>
<evidence type="ECO:0000256" key="7">
    <source>
        <dbReference type="ARBA" id="ARBA00022605"/>
    </source>
</evidence>
<evidence type="ECO:0000256" key="2">
    <source>
        <dbReference type="ARBA" id="ARBA00004873"/>
    </source>
</evidence>
<evidence type="ECO:0000259" key="16">
    <source>
        <dbReference type="Pfam" id="PF00425"/>
    </source>
</evidence>
<evidence type="ECO:0000256" key="10">
    <source>
        <dbReference type="ARBA" id="ARBA00022842"/>
    </source>
</evidence>
<comment type="function">
    <text evidence="13 15">Part of a heterotetrameric complex that catalyzes the two-step biosynthesis of anthranilate, an intermediate in the biosynthesis of L-tryptophan. In the first step, the glutamine-binding beta subunit (TrpG) of anthranilate synthase (AS) provides the glutamine amidotransferase activity which generates ammonia as a substrate that, along with chorismate, is used in the second step, catalyzed by the large alpha subunit of AS (TrpE) to produce anthranilate. In the absence of TrpG, TrpE can synthesize anthranilate directly from chorismate and high concentrations of ammonia.</text>
</comment>
<reference evidence="18 19" key="1">
    <citation type="submission" date="2019-09" db="EMBL/GenBank/DDBJ databases">
        <title>In-depth cultivation of the pig gut microbiome towards novel bacterial diversity and tailored functional studies.</title>
        <authorList>
            <person name="Wylensek D."/>
            <person name="Hitch T.C.A."/>
            <person name="Clavel T."/>
        </authorList>
    </citation>
    <scope>NUCLEOTIDE SEQUENCE [LARGE SCALE GENOMIC DNA]</scope>
    <source>
        <strain evidence="18 19">WCA3-693-APC-4?</strain>
    </source>
</reference>
<dbReference type="InterPro" id="IPR019999">
    <property type="entry name" value="Anth_synth_I-like"/>
</dbReference>
<evidence type="ECO:0000259" key="17">
    <source>
        <dbReference type="Pfam" id="PF04715"/>
    </source>
</evidence>
<dbReference type="InterPro" id="IPR006805">
    <property type="entry name" value="Anth_synth_I_N"/>
</dbReference>
<dbReference type="AlphaFoldDB" id="A0A6N7XEQ4"/>